<keyword evidence="5" id="KW-1185">Reference proteome</keyword>
<dbReference type="EnsemblPlants" id="KEH20985">
    <property type="protein sequence ID" value="KEH20985"/>
    <property type="gene ID" value="MTR_8g096340"/>
</dbReference>
<keyword evidence="2" id="KW-0472">Membrane</keyword>
<name>A0A072U563_MEDTR</name>
<sequence>MAWVVAWLSCMPAEGHIYATHSYFASMIKVQKLISSSNYKGLKSSSNYAFDLNGKYKPKIVCKNRTDKKTQISKFNFLNLNFHHQLNFWLRVHTILYVLVSITLLICGLNCPILVINQDQDGNTKSSMSDVAQNDRVEKNTY</sequence>
<evidence type="ECO:0000313" key="3">
    <source>
        <dbReference type="EMBL" id="KEH20985.1"/>
    </source>
</evidence>
<organism evidence="3 5">
    <name type="scientific">Medicago truncatula</name>
    <name type="common">Barrel medic</name>
    <name type="synonym">Medicago tribuloides</name>
    <dbReference type="NCBI Taxonomy" id="3880"/>
    <lineage>
        <taxon>Eukaryota</taxon>
        <taxon>Viridiplantae</taxon>
        <taxon>Streptophyta</taxon>
        <taxon>Embryophyta</taxon>
        <taxon>Tracheophyta</taxon>
        <taxon>Spermatophyta</taxon>
        <taxon>Magnoliopsida</taxon>
        <taxon>eudicotyledons</taxon>
        <taxon>Gunneridae</taxon>
        <taxon>Pentapetalae</taxon>
        <taxon>rosids</taxon>
        <taxon>fabids</taxon>
        <taxon>Fabales</taxon>
        <taxon>Fabaceae</taxon>
        <taxon>Papilionoideae</taxon>
        <taxon>50 kb inversion clade</taxon>
        <taxon>NPAAA clade</taxon>
        <taxon>Hologalegina</taxon>
        <taxon>IRL clade</taxon>
        <taxon>Trifolieae</taxon>
        <taxon>Medicago</taxon>
    </lineage>
</organism>
<evidence type="ECO:0000313" key="5">
    <source>
        <dbReference type="Proteomes" id="UP000002051"/>
    </source>
</evidence>
<feature type="region of interest" description="Disordered" evidence="1">
    <location>
        <begin position="122"/>
        <end position="142"/>
    </location>
</feature>
<gene>
    <name evidence="3" type="ordered locus">MTR_8g096340</name>
</gene>
<feature type="transmembrane region" description="Helical" evidence="2">
    <location>
        <begin position="95"/>
        <end position="116"/>
    </location>
</feature>
<dbReference type="HOGENOM" id="CLU_1818745_0_0_1"/>
<accession>A0A072U563</accession>
<keyword evidence="2" id="KW-1133">Transmembrane helix</keyword>
<reference evidence="4" key="3">
    <citation type="submission" date="2015-04" db="UniProtKB">
        <authorList>
            <consortium name="EnsemblPlants"/>
        </authorList>
    </citation>
    <scope>IDENTIFICATION</scope>
    <source>
        <strain evidence="4">cv. Jemalong A17</strain>
    </source>
</reference>
<dbReference type="EMBL" id="CM001224">
    <property type="protein sequence ID" value="KEH20985.1"/>
    <property type="molecule type" value="Genomic_DNA"/>
</dbReference>
<keyword evidence="2 3" id="KW-0812">Transmembrane</keyword>
<reference evidence="3 5" key="1">
    <citation type="journal article" date="2011" name="Nature">
        <title>The Medicago genome provides insight into the evolution of rhizobial symbioses.</title>
        <authorList>
            <person name="Young N.D."/>
            <person name="Debelle F."/>
            <person name="Oldroyd G.E."/>
            <person name="Geurts R."/>
            <person name="Cannon S.B."/>
            <person name="Udvardi M.K."/>
            <person name="Benedito V.A."/>
            <person name="Mayer K.F."/>
            <person name="Gouzy J."/>
            <person name="Schoof H."/>
            <person name="Van de Peer Y."/>
            <person name="Proost S."/>
            <person name="Cook D.R."/>
            <person name="Meyers B.C."/>
            <person name="Spannagl M."/>
            <person name="Cheung F."/>
            <person name="De Mita S."/>
            <person name="Krishnakumar V."/>
            <person name="Gundlach H."/>
            <person name="Zhou S."/>
            <person name="Mudge J."/>
            <person name="Bharti A.K."/>
            <person name="Murray J.D."/>
            <person name="Naoumkina M.A."/>
            <person name="Rosen B."/>
            <person name="Silverstein K.A."/>
            <person name="Tang H."/>
            <person name="Rombauts S."/>
            <person name="Zhao P.X."/>
            <person name="Zhou P."/>
            <person name="Barbe V."/>
            <person name="Bardou P."/>
            <person name="Bechner M."/>
            <person name="Bellec A."/>
            <person name="Berger A."/>
            <person name="Berges H."/>
            <person name="Bidwell S."/>
            <person name="Bisseling T."/>
            <person name="Choisne N."/>
            <person name="Couloux A."/>
            <person name="Denny R."/>
            <person name="Deshpande S."/>
            <person name="Dai X."/>
            <person name="Doyle J.J."/>
            <person name="Dudez A.M."/>
            <person name="Farmer A.D."/>
            <person name="Fouteau S."/>
            <person name="Franken C."/>
            <person name="Gibelin C."/>
            <person name="Gish J."/>
            <person name="Goldstein S."/>
            <person name="Gonzalez A.J."/>
            <person name="Green P.J."/>
            <person name="Hallab A."/>
            <person name="Hartog M."/>
            <person name="Hua A."/>
            <person name="Humphray S.J."/>
            <person name="Jeong D.H."/>
            <person name="Jing Y."/>
            <person name="Jocker A."/>
            <person name="Kenton S.M."/>
            <person name="Kim D.J."/>
            <person name="Klee K."/>
            <person name="Lai H."/>
            <person name="Lang C."/>
            <person name="Lin S."/>
            <person name="Macmil S.L."/>
            <person name="Magdelenat G."/>
            <person name="Matthews L."/>
            <person name="McCorrison J."/>
            <person name="Monaghan E.L."/>
            <person name="Mun J.H."/>
            <person name="Najar F.Z."/>
            <person name="Nicholson C."/>
            <person name="Noirot C."/>
            <person name="O'Bleness M."/>
            <person name="Paule C.R."/>
            <person name="Poulain J."/>
            <person name="Prion F."/>
            <person name="Qin B."/>
            <person name="Qu C."/>
            <person name="Retzel E.F."/>
            <person name="Riddle C."/>
            <person name="Sallet E."/>
            <person name="Samain S."/>
            <person name="Samson N."/>
            <person name="Sanders I."/>
            <person name="Saurat O."/>
            <person name="Scarpelli C."/>
            <person name="Schiex T."/>
            <person name="Segurens B."/>
            <person name="Severin A.J."/>
            <person name="Sherrier D.J."/>
            <person name="Shi R."/>
            <person name="Sims S."/>
            <person name="Singer S.R."/>
            <person name="Sinharoy S."/>
            <person name="Sterck L."/>
            <person name="Viollet A."/>
            <person name="Wang B.B."/>
            <person name="Wang K."/>
            <person name="Wang M."/>
            <person name="Wang X."/>
            <person name="Warfsmann J."/>
            <person name="Weissenbach J."/>
            <person name="White D.D."/>
            <person name="White J.D."/>
            <person name="Wiley G.B."/>
            <person name="Wincker P."/>
            <person name="Xing Y."/>
            <person name="Yang L."/>
            <person name="Yao Z."/>
            <person name="Ying F."/>
            <person name="Zhai J."/>
            <person name="Zhou L."/>
            <person name="Zuber A."/>
            <person name="Denarie J."/>
            <person name="Dixon R.A."/>
            <person name="May G.D."/>
            <person name="Schwartz D.C."/>
            <person name="Rogers J."/>
            <person name="Quetier F."/>
            <person name="Town C.D."/>
            <person name="Roe B.A."/>
        </authorList>
    </citation>
    <scope>NUCLEOTIDE SEQUENCE [LARGE SCALE GENOMIC DNA]</scope>
    <source>
        <strain evidence="3">A17</strain>
        <strain evidence="4 5">cv. Jemalong A17</strain>
    </source>
</reference>
<reference evidence="3 5" key="2">
    <citation type="journal article" date="2014" name="BMC Genomics">
        <title>An improved genome release (version Mt4.0) for the model legume Medicago truncatula.</title>
        <authorList>
            <person name="Tang H."/>
            <person name="Krishnakumar V."/>
            <person name="Bidwell S."/>
            <person name="Rosen B."/>
            <person name="Chan A."/>
            <person name="Zhou S."/>
            <person name="Gentzbittel L."/>
            <person name="Childs K.L."/>
            <person name="Yandell M."/>
            <person name="Gundlach H."/>
            <person name="Mayer K.F."/>
            <person name="Schwartz D.C."/>
            <person name="Town C.D."/>
        </authorList>
    </citation>
    <scope>GENOME REANNOTATION</scope>
    <source>
        <strain evidence="3">A17</strain>
        <strain evidence="4 5">cv. Jemalong A17</strain>
    </source>
</reference>
<protein>
    <submittedName>
        <fullName evidence="3">Transmembrane protein, putative</fullName>
    </submittedName>
</protein>
<evidence type="ECO:0000256" key="1">
    <source>
        <dbReference type="SAM" id="MobiDB-lite"/>
    </source>
</evidence>
<feature type="compositionally biased region" description="Basic and acidic residues" evidence="1">
    <location>
        <begin position="133"/>
        <end position="142"/>
    </location>
</feature>
<dbReference type="Proteomes" id="UP000002051">
    <property type="component" value="Chromosome 8"/>
</dbReference>
<proteinExistence type="predicted"/>
<evidence type="ECO:0000256" key="2">
    <source>
        <dbReference type="SAM" id="Phobius"/>
    </source>
</evidence>
<feature type="compositionally biased region" description="Polar residues" evidence="1">
    <location>
        <begin position="122"/>
        <end position="132"/>
    </location>
</feature>
<evidence type="ECO:0000313" key="4">
    <source>
        <dbReference type="EnsemblPlants" id="KEH20985"/>
    </source>
</evidence>
<dbReference type="AlphaFoldDB" id="A0A072U563"/>